<reference evidence="2" key="1">
    <citation type="journal article" date="2014" name="Genome Biol. Evol.">
        <title>Pangenome evidence for extensive interdomain horizontal transfer affecting lineage core and shell genes in uncultured planktonic thaumarchaeota and euryarchaeota.</title>
        <authorList>
            <person name="Deschamps P."/>
            <person name="Zivanovic Y."/>
            <person name="Moreira D."/>
            <person name="Rodriguez-Valera F."/>
            <person name="Lopez-Garcia P."/>
        </authorList>
    </citation>
    <scope>NUCLEOTIDE SEQUENCE</scope>
</reference>
<sequence>MKRLLSILFILMFTVTLFGINEQSAYGEEVITVKSTSLDNSSILELKNNRGGDANIDSVRIWLGQDNSFKSFKTENGWTGKFEVGGKVLVFSPQDSVKPGESVKFGLKTNTENPIINWKALDNNGQVLQTAAVLTKQSDTDKTIEINQPTIIAINDNSVFRFIPERPSIGSDFRIIGENFIPNQNIEFYIGDQMVKLIKIDGDGKFISTATVPNDITSDRTKFVLADSGGTEKEISMRLMNTENREISRDVKILIEHTDSSVKRGETVKLQGSATPDITLTLTTKNKIGKVLDINTITTNFNGKWEFDKIFPNDLNLGKILMEITDGKSTVIRTFDVISSQLINIESAQKRYEVGDEVKFIGTAIPNSQLSVTVKDSVGVEVFSKTIDVDSSGNVNFDVEIGDGYTEGTYVLFAFQGAEEAISVVGIGVQPEPVMIVNTSKLNYDAGSIVDLNIQGEPYSSVAIVVIDESDQTKINDSIDLDVNGNFVYEIDSKEIGTGAFTVEVRHGVSRDDTVFTVGLSTGIGAIEYQTIKNVYAPGDQILVIGKTANSVILTVKINDPNGLLFREFDIFSDRIGTFKIDDFRIPSNGLLGEWSIKIGNEGNFVKEVFTVETSSDIIQIKLDRENGDYNTNDMMAISGKNAVPGTTVVIAINDPFGTQITELRISIADSGEYYTLWQIPKDLETGTYDMFVSDGFSDNSMEFIIN</sequence>
<dbReference type="Pfam" id="PF07703">
    <property type="entry name" value="A2M_BRD"/>
    <property type="match status" value="1"/>
</dbReference>
<dbReference type="EMBL" id="KF900519">
    <property type="protein sequence ID" value="AIE97880.1"/>
    <property type="molecule type" value="Genomic_DNA"/>
</dbReference>
<dbReference type="InterPro" id="IPR011625">
    <property type="entry name" value="A2M_N_BRD"/>
</dbReference>
<proteinExistence type="predicted"/>
<protein>
    <recommendedName>
        <fullName evidence="1">Alpha-2-macroglobulin bait region domain-containing protein</fullName>
    </recommendedName>
</protein>
<organism evidence="2">
    <name type="scientific">uncultured marine thaumarchaeote KM3_03_D08</name>
    <dbReference type="NCBI Taxonomy" id="1455960"/>
    <lineage>
        <taxon>Archaea</taxon>
        <taxon>Nitrososphaerota</taxon>
        <taxon>environmental samples</taxon>
    </lineage>
</organism>
<dbReference type="AlphaFoldDB" id="A0A075G1J4"/>
<accession>A0A075G1J4</accession>
<feature type="domain" description="Alpha-2-macroglobulin bait region" evidence="1">
    <location>
        <begin position="344"/>
        <end position="470"/>
    </location>
</feature>
<evidence type="ECO:0000259" key="1">
    <source>
        <dbReference type="Pfam" id="PF07703"/>
    </source>
</evidence>
<name>A0A075G1J4_9ARCH</name>
<evidence type="ECO:0000313" key="2">
    <source>
        <dbReference type="EMBL" id="AIE97880.1"/>
    </source>
</evidence>